<sequence length="674" mass="67538">MSGFIKGIVVGVISFGLGFAVLSLAIPVEAPERAGTAPVAPAPDPVPPAADAEDSARPSLSEPVAPAEPDAGALAPAGRGEDISPVRGEALPEAVELMEDSQPAAPVLGEDAPGASESGESGAGTDPVDAARGDGDDLPDEAPLPSEEAAASEGATGAGAPATDPGASGEGVVDRSSDARQADDLQPDDLQGEVPDAVAATTEAPMTEPAETDAPPTETQPSETPSPEMPATDVGTAAGTADAVGSGGAEMDSDSEPVAAAPDDDAAAPVAARPETASRPAPDTAPAPASLESGPEATIETPETEAPVSEAPATDTTEIETPETETPETGSESTAPDSTPETMAPGSPAAEDAEPGEPARESLDALAPVPAETMPANEPLLGADTPAATALPRVSDMPSGTPDVTVRRPGDGDDPAVRRLGSGGGRLPGVGETIVVSPDAAGSAAPEADPDAPAIRRFAATPEIQPDQRPLGVVLIDSPEAETGVLALPVPVTIALDPFDADAPRRARAYRDAGHEIALRAARLPALASASDIALTLDFWQREFPQTALFVDVPINGLGANAPLARDFAGMIAPYGYGVVALRNGLDAFLQAARGNGLPATSVYRALDDEDQGEFTIRRLIDRAAFEALRQDGIVVMGDAANRATMTELADFAAGSGRAGVALTPVSTTLIGTP</sequence>
<gene>
    <name evidence="2" type="ORF">C4N9_11110</name>
</gene>
<dbReference type="SUPFAM" id="SSF88713">
    <property type="entry name" value="Glycoside hydrolase/deacetylase"/>
    <property type="match status" value="1"/>
</dbReference>
<reference evidence="2 3" key="1">
    <citation type="submission" date="2018-05" db="EMBL/GenBank/DDBJ databases">
        <title>Pararhodobacter marina sp. nov., isolated from deep-sea water of the Indian Ocean.</title>
        <authorList>
            <person name="Lai Q.Sr."/>
            <person name="Liu X."/>
            <person name="Shao Z."/>
        </authorList>
    </citation>
    <scope>NUCLEOTIDE SEQUENCE [LARGE SCALE GENOMIC DNA]</scope>
    <source>
        <strain evidence="2 3">CIC4N-9</strain>
    </source>
</reference>
<proteinExistence type="predicted"/>
<dbReference type="AlphaFoldDB" id="A0A2U2C9K2"/>
<feature type="compositionally biased region" description="Basic and acidic residues" evidence="1">
    <location>
        <begin position="405"/>
        <end position="417"/>
    </location>
</feature>
<organism evidence="2 3">
    <name type="scientific">Pararhodobacter marinus</name>
    <dbReference type="NCBI Taxonomy" id="2184063"/>
    <lineage>
        <taxon>Bacteria</taxon>
        <taxon>Pseudomonadati</taxon>
        <taxon>Pseudomonadota</taxon>
        <taxon>Alphaproteobacteria</taxon>
        <taxon>Rhodobacterales</taxon>
        <taxon>Paracoccaceae</taxon>
        <taxon>Pararhodobacter</taxon>
    </lineage>
</organism>
<feature type="compositionally biased region" description="Low complexity" evidence="1">
    <location>
        <begin position="295"/>
        <end position="316"/>
    </location>
</feature>
<feature type="compositionally biased region" description="Low complexity" evidence="1">
    <location>
        <begin position="141"/>
        <end position="167"/>
    </location>
</feature>
<accession>A0A2U2C9K2</accession>
<dbReference type="Gene3D" id="3.20.20.370">
    <property type="entry name" value="Glycoside hydrolase/deacetylase"/>
    <property type="match status" value="1"/>
</dbReference>
<evidence type="ECO:0000313" key="2">
    <source>
        <dbReference type="EMBL" id="PWE28533.1"/>
    </source>
</evidence>
<feature type="compositionally biased region" description="Low complexity" evidence="1">
    <location>
        <begin position="327"/>
        <end position="336"/>
    </location>
</feature>
<dbReference type="GO" id="GO:0005975">
    <property type="term" value="P:carbohydrate metabolic process"/>
    <property type="evidence" value="ECO:0007669"/>
    <property type="project" value="InterPro"/>
</dbReference>
<evidence type="ECO:0000256" key="1">
    <source>
        <dbReference type="SAM" id="MobiDB-lite"/>
    </source>
</evidence>
<dbReference type="InterPro" id="IPR006837">
    <property type="entry name" value="Divergent_DAC"/>
</dbReference>
<dbReference type="EMBL" id="QEYD01000006">
    <property type="protein sequence ID" value="PWE28533.1"/>
    <property type="molecule type" value="Genomic_DNA"/>
</dbReference>
<evidence type="ECO:0008006" key="4">
    <source>
        <dbReference type="Google" id="ProtNLM"/>
    </source>
</evidence>
<dbReference type="InterPro" id="IPR011330">
    <property type="entry name" value="Glyco_hydro/deAcase_b/a-brl"/>
</dbReference>
<name>A0A2U2C9K2_9RHOB</name>
<feature type="compositionally biased region" description="Low complexity" evidence="1">
    <location>
        <begin position="197"/>
        <end position="244"/>
    </location>
</feature>
<protein>
    <recommendedName>
        <fullName evidence="4">Divergent polysaccharide deacetylase family protein</fullName>
    </recommendedName>
</protein>
<feature type="compositionally biased region" description="Acidic residues" evidence="1">
    <location>
        <begin position="317"/>
        <end position="326"/>
    </location>
</feature>
<dbReference type="Pfam" id="PF04748">
    <property type="entry name" value="Polysacc_deac_2"/>
    <property type="match status" value="1"/>
</dbReference>
<feature type="compositionally biased region" description="Low complexity" evidence="1">
    <location>
        <begin position="257"/>
        <end position="272"/>
    </location>
</feature>
<comment type="caution">
    <text evidence="2">The sequence shown here is derived from an EMBL/GenBank/DDBJ whole genome shotgun (WGS) entry which is preliminary data.</text>
</comment>
<feature type="compositionally biased region" description="Low complexity" evidence="1">
    <location>
        <begin position="109"/>
        <end position="124"/>
    </location>
</feature>
<feature type="region of interest" description="Disordered" evidence="1">
    <location>
        <begin position="105"/>
        <end position="431"/>
    </location>
</feature>
<evidence type="ECO:0000313" key="3">
    <source>
        <dbReference type="Proteomes" id="UP000244940"/>
    </source>
</evidence>
<dbReference type="RefSeq" id="WP_109533394.1">
    <property type="nucleotide sequence ID" value="NZ_QEYD01000006.1"/>
</dbReference>
<dbReference type="Proteomes" id="UP000244940">
    <property type="component" value="Unassembled WGS sequence"/>
</dbReference>
<dbReference type="GeneID" id="94365440"/>
<feature type="compositionally biased region" description="Basic and acidic residues" evidence="1">
    <location>
        <begin position="172"/>
        <end position="183"/>
    </location>
</feature>
<dbReference type="OrthoDB" id="7658418at2"/>
<feature type="region of interest" description="Disordered" evidence="1">
    <location>
        <begin position="35"/>
        <end position="85"/>
    </location>
</feature>
<keyword evidence="3" id="KW-1185">Reference proteome</keyword>